<evidence type="ECO:0000313" key="2">
    <source>
        <dbReference type="EMBL" id="AFZ66974.1"/>
    </source>
</evidence>
<sequence>MTKLMVLTAVLLSSVAAAADTKLAAESTKVLLSAIDAGAKTDFEQFMYLPGYGFSATDSKIGDFDKEFPSIYAQIKGLTTALKSTVKGMDANDWVSFHVQFVSFSKDNQNVVVRQRFTDLGDAEKWEVWLNGQPYNTKK</sequence>
<dbReference type="RefSeq" id="WP_015235282.1">
    <property type="nucleotide sequence ID" value="NC_019793.1"/>
</dbReference>
<accession>L0A0I9</accession>
<organism evidence="2 3">
    <name type="scientific">Deinococcus peraridilitoris (strain DSM 19664 / LMG 22246 / CIP 109416 / KR-200)</name>
    <dbReference type="NCBI Taxonomy" id="937777"/>
    <lineage>
        <taxon>Bacteria</taxon>
        <taxon>Thermotogati</taxon>
        <taxon>Deinococcota</taxon>
        <taxon>Deinococci</taxon>
        <taxon>Deinococcales</taxon>
        <taxon>Deinococcaceae</taxon>
        <taxon>Deinococcus</taxon>
    </lineage>
</organism>
<dbReference type="HOGENOM" id="CLU_1841835_0_0_0"/>
<gene>
    <name evidence="2" type="ordered locus">Deipe_1433</name>
</gene>
<dbReference type="AlphaFoldDB" id="L0A0I9"/>
<name>L0A0I9_DEIPD</name>
<reference evidence="3" key="1">
    <citation type="submission" date="2012-03" db="EMBL/GenBank/DDBJ databases">
        <title>Complete sequence of chromosome of Deinococcus peraridilitoris DSM 19664.</title>
        <authorList>
            <person name="Lucas S."/>
            <person name="Copeland A."/>
            <person name="Lapidus A."/>
            <person name="Glavina del Rio T."/>
            <person name="Dalin E."/>
            <person name="Tice H."/>
            <person name="Bruce D."/>
            <person name="Goodwin L."/>
            <person name="Pitluck S."/>
            <person name="Peters L."/>
            <person name="Mikhailova N."/>
            <person name="Lu M."/>
            <person name="Kyrpides N."/>
            <person name="Mavromatis K."/>
            <person name="Ivanova N."/>
            <person name="Brettin T."/>
            <person name="Detter J.C."/>
            <person name="Han C."/>
            <person name="Larimer F."/>
            <person name="Land M."/>
            <person name="Hauser L."/>
            <person name="Markowitz V."/>
            <person name="Cheng J.-F."/>
            <person name="Hugenholtz P."/>
            <person name="Woyke T."/>
            <person name="Wu D."/>
            <person name="Pukall R."/>
            <person name="Steenblock K."/>
            <person name="Brambilla E."/>
            <person name="Klenk H.-P."/>
            <person name="Eisen J.A."/>
        </authorList>
    </citation>
    <scope>NUCLEOTIDE SEQUENCE [LARGE SCALE GENOMIC DNA]</scope>
    <source>
        <strain evidence="3">DSM 19664 / LMG 22246 / CIP 109416 / KR-200</strain>
    </source>
</reference>
<keyword evidence="1" id="KW-0732">Signal</keyword>
<protein>
    <submittedName>
        <fullName evidence="2">Uncharacterized protein</fullName>
    </submittedName>
</protein>
<keyword evidence="3" id="KW-1185">Reference proteome</keyword>
<evidence type="ECO:0000256" key="1">
    <source>
        <dbReference type="SAM" id="SignalP"/>
    </source>
</evidence>
<dbReference type="KEGG" id="dpd:Deipe_1433"/>
<dbReference type="PATRIC" id="fig|937777.3.peg.1438"/>
<dbReference type="STRING" id="937777.Deipe_1433"/>
<proteinExistence type="predicted"/>
<evidence type="ECO:0000313" key="3">
    <source>
        <dbReference type="Proteomes" id="UP000010467"/>
    </source>
</evidence>
<feature type="signal peptide" evidence="1">
    <location>
        <begin position="1"/>
        <end position="18"/>
    </location>
</feature>
<dbReference type="EMBL" id="CP003382">
    <property type="protein sequence ID" value="AFZ66974.1"/>
    <property type="molecule type" value="Genomic_DNA"/>
</dbReference>
<feature type="chain" id="PRO_5003939058" evidence="1">
    <location>
        <begin position="19"/>
        <end position="139"/>
    </location>
</feature>
<dbReference type="Proteomes" id="UP000010467">
    <property type="component" value="Chromosome"/>
</dbReference>